<dbReference type="EMBL" id="JACIJR010000001">
    <property type="protein sequence ID" value="MBB5728083.1"/>
    <property type="molecule type" value="Genomic_DNA"/>
</dbReference>
<keyword evidence="7" id="KW-1185">Reference proteome</keyword>
<feature type="transmembrane region" description="Helical" evidence="5">
    <location>
        <begin position="12"/>
        <end position="33"/>
    </location>
</feature>
<feature type="transmembrane region" description="Helical" evidence="5">
    <location>
        <begin position="124"/>
        <end position="142"/>
    </location>
</feature>
<dbReference type="GO" id="GO:0016020">
    <property type="term" value="C:membrane"/>
    <property type="evidence" value="ECO:0007669"/>
    <property type="project" value="UniProtKB-SubCell"/>
</dbReference>
<evidence type="ECO:0000313" key="7">
    <source>
        <dbReference type="Proteomes" id="UP000546701"/>
    </source>
</evidence>
<reference evidence="6 7" key="1">
    <citation type="submission" date="2020-08" db="EMBL/GenBank/DDBJ databases">
        <title>Genomic Encyclopedia of Type Strains, Phase IV (KMG-IV): sequencing the most valuable type-strain genomes for metagenomic binning, comparative biology and taxonomic classification.</title>
        <authorList>
            <person name="Goeker M."/>
        </authorList>
    </citation>
    <scope>NUCLEOTIDE SEQUENCE [LARGE SCALE GENOMIC DNA]</scope>
    <source>
        <strain evidence="6 7">DSM 103336</strain>
    </source>
</reference>
<gene>
    <name evidence="6" type="ORF">FHS99_000539</name>
</gene>
<keyword evidence="4 5" id="KW-0472">Membrane</keyword>
<dbReference type="SUPFAM" id="SSF161084">
    <property type="entry name" value="MAPEG domain-like"/>
    <property type="match status" value="1"/>
</dbReference>
<dbReference type="Pfam" id="PF01124">
    <property type="entry name" value="MAPEG"/>
    <property type="match status" value="1"/>
</dbReference>
<feature type="transmembrane region" description="Helical" evidence="5">
    <location>
        <begin position="98"/>
        <end position="117"/>
    </location>
</feature>
<feature type="transmembrane region" description="Helical" evidence="5">
    <location>
        <begin position="72"/>
        <end position="92"/>
    </location>
</feature>
<proteinExistence type="predicted"/>
<dbReference type="PANTHER" id="PTHR35371">
    <property type="entry name" value="INNER MEMBRANE PROTEIN"/>
    <property type="match status" value="1"/>
</dbReference>
<evidence type="ECO:0000256" key="4">
    <source>
        <dbReference type="ARBA" id="ARBA00023136"/>
    </source>
</evidence>
<keyword evidence="2 5" id="KW-0812">Transmembrane</keyword>
<comment type="caution">
    <text evidence="6">The sequence shown here is derived from an EMBL/GenBank/DDBJ whole genome shotgun (WGS) entry which is preliminary data.</text>
</comment>
<dbReference type="RefSeq" id="WP_373285287.1">
    <property type="nucleotide sequence ID" value="NZ_BMJP01000001.1"/>
</dbReference>
<evidence type="ECO:0000256" key="2">
    <source>
        <dbReference type="ARBA" id="ARBA00022692"/>
    </source>
</evidence>
<keyword evidence="3 5" id="KW-1133">Transmembrane helix</keyword>
<evidence type="ECO:0000313" key="6">
    <source>
        <dbReference type="EMBL" id="MBB5728083.1"/>
    </source>
</evidence>
<dbReference type="InterPro" id="IPR023352">
    <property type="entry name" value="MAPEG-like_dom_sf"/>
</dbReference>
<dbReference type="AlphaFoldDB" id="A0A7W9BQ51"/>
<evidence type="ECO:0000256" key="3">
    <source>
        <dbReference type="ARBA" id="ARBA00022989"/>
    </source>
</evidence>
<evidence type="ECO:0000256" key="1">
    <source>
        <dbReference type="ARBA" id="ARBA00004370"/>
    </source>
</evidence>
<dbReference type="InterPro" id="IPR001129">
    <property type="entry name" value="Membr-assoc_MAPEG"/>
</dbReference>
<accession>A0A7W9BQ51</accession>
<dbReference type="PANTHER" id="PTHR35371:SF1">
    <property type="entry name" value="BLR7753 PROTEIN"/>
    <property type="match status" value="1"/>
</dbReference>
<name>A0A7W9BQ51_9SPHN</name>
<protein>
    <submittedName>
        <fullName evidence="6">Putative MAPEG superfamily protein</fullName>
    </submittedName>
</protein>
<dbReference type="Gene3D" id="1.20.120.550">
    <property type="entry name" value="Membrane associated eicosanoid/glutathione metabolism-like domain"/>
    <property type="match status" value="1"/>
</dbReference>
<organism evidence="6 7">
    <name type="scientific">Sphingomonas prati</name>
    <dbReference type="NCBI Taxonomy" id="1843237"/>
    <lineage>
        <taxon>Bacteria</taxon>
        <taxon>Pseudomonadati</taxon>
        <taxon>Pseudomonadota</taxon>
        <taxon>Alphaproteobacteria</taxon>
        <taxon>Sphingomonadales</taxon>
        <taxon>Sphingomonadaceae</taxon>
        <taxon>Sphingomonas</taxon>
    </lineage>
</organism>
<sequence length="143" mass="15567">MTDTSRNRDATIMPIELTLLGVAVLLAAVHIFAAAHVRTKQYGIEWNMGARDAELPPPNPLVGRLQRAQANYFETFPLFAVALLAAVAAGRLGWKTELGAHLFVWARVVYLPVYAAGIPKLRTAIFGVSFVGFLLVLSALFFG</sequence>
<evidence type="ECO:0000256" key="5">
    <source>
        <dbReference type="SAM" id="Phobius"/>
    </source>
</evidence>
<dbReference type="Proteomes" id="UP000546701">
    <property type="component" value="Unassembled WGS sequence"/>
</dbReference>
<comment type="subcellular location">
    <subcellularLocation>
        <location evidence="1">Membrane</location>
    </subcellularLocation>
</comment>